<organism evidence="2 4">
    <name type="scientific">Cellulomonas hominis</name>
    <dbReference type="NCBI Taxonomy" id="156981"/>
    <lineage>
        <taxon>Bacteria</taxon>
        <taxon>Bacillati</taxon>
        <taxon>Actinomycetota</taxon>
        <taxon>Actinomycetes</taxon>
        <taxon>Micrococcales</taxon>
        <taxon>Cellulomonadaceae</taxon>
        <taxon>Cellulomonas</taxon>
    </lineage>
</organism>
<name>A0A511FHY5_9CELL</name>
<gene>
    <name evidence="2" type="ORF">CHO01_39460</name>
    <name evidence="3" type="ORF">HNR08_003380</name>
</gene>
<dbReference type="Proteomes" id="UP000564629">
    <property type="component" value="Unassembled WGS sequence"/>
</dbReference>
<evidence type="ECO:0000313" key="4">
    <source>
        <dbReference type="Proteomes" id="UP000321723"/>
    </source>
</evidence>
<evidence type="ECO:0000313" key="3">
    <source>
        <dbReference type="EMBL" id="MBB5474644.1"/>
    </source>
</evidence>
<dbReference type="EMBL" id="BJVQ01000116">
    <property type="protein sequence ID" value="GEL48830.1"/>
    <property type="molecule type" value="Genomic_DNA"/>
</dbReference>
<feature type="coiled-coil region" evidence="1">
    <location>
        <begin position="70"/>
        <end position="111"/>
    </location>
</feature>
<evidence type="ECO:0000313" key="2">
    <source>
        <dbReference type="EMBL" id="GEL48830.1"/>
    </source>
</evidence>
<dbReference type="RefSeq" id="WP_146840827.1">
    <property type="nucleotide sequence ID" value="NZ_BJVQ01000116.1"/>
</dbReference>
<protein>
    <submittedName>
        <fullName evidence="2">Uncharacterized protein</fullName>
    </submittedName>
</protein>
<keyword evidence="1" id="KW-0175">Coiled coil</keyword>
<keyword evidence="4" id="KW-1185">Reference proteome</keyword>
<reference evidence="3 5" key="2">
    <citation type="submission" date="2020-08" db="EMBL/GenBank/DDBJ databases">
        <title>Sequencing the genomes of 1000 actinobacteria strains.</title>
        <authorList>
            <person name="Klenk H.-P."/>
        </authorList>
    </citation>
    <scope>NUCLEOTIDE SEQUENCE [LARGE SCALE GENOMIC DNA]</scope>
    <source>
        <strain evidence="3 5">DSM 9581</strain>
    </source>
</reference>
<evidence type="ECO:0000256" key="1">
    <source>
        <dbReference type="SAM" id="Coils"/>
    </source>
</evidence>
<evidence type="ECO:0000313" key="5">
    <source>
        <dbReference type="Proteomes" id="UP000564629"/>
    </source>
</evidence>
<sequence>MTTERTRVPAGVRTGGQFTTHTRGEAAVDLAILSPEVAQAVRADIAALHQAAQSNLEVAREAAEGARLSLLEAEDALEGAKGAYEQARRAHEQTSGELERAQRTAAALQTTVQECATPPTPAMPHDPTRVLDVVEVDGYGRFTRITPDSPLDADLGYLRVQVDRDLTTDEATRQLAALVGYRWAAVGGEPIAQVHQDSPNSIIVYADATKTRSFERVAAFLTEVGDTIREGSPVRVTDRSGPGTLGTRLVSPLAGVGTVTLYQEVTS</sequence>
<proteinExistence type="predicted"/>
<dbReference type="OrthoDB" id="3430657at2"/>
<dbReference type="EMBL" id="JACHDN010000001">
    <property type="protein sequence ID" value="MBB5474644.1"/>
    <property type="molecule type" value="Genomic_DNA"/>
</dbReference>
<dbReference type="AlphaFoldDB" id="A0A511FHY5"/>
<comment type="caution">
    <text evidence="2">The sequence shown here is derived from an EMBL/GenBank/DDBJ whole genome shotgun (WGS) entry which is preliminary data.</text>
</comment>
<dbReference type="Proteomes" id="UP000321723">
    <property type="component" value="Unassembled WGS sequence"/>
</dbReference>
<reference evidence="2 4" key="1">
    <citation type="submission" date="2019-07" db="EMBL/GenBank/DDBJ databases">
        <title>Whole genome shotgun sequence of Cellulomonas hominis NBRC 16055.</title>
        <authorList>
            <person name="Hosoyama A."/>
            <person name="Uohara A."/>
            <person name="Ohji S."/>
            <person name="Ichikawa N."/>
        </authorList>
    </citation>
    <scope>NUCLEOTIDE SEQUENCE [LARGE SCALE GENOMIC DNA]</scope>
    <source>
        <strain evidence="2 4">NBRC 16055</strain>
    </source>
</reference>
<accession>A0A511FHY5</accession>